<comment type="caution">
    <text evidence="1">The sequence shown here is derived from an EMBL/GenBank/DDBJ whole genome shotgun (WGS) entry which is preliminary data.</text>
</comment>
<gene>
    <name evidence="1" type="ORF">Plil01_001835600</name>
</gene>
<accession>A0A9W6YIY3</accession>
<organism evidence="1 2">
    <name type="scientific">Phytophthora lilii</name>
    <dbReference type="NCBI Taxonomy" id="2077276"/>
    <lineage>
        <taxon>Eukaryota</taxon>
        <taxon>Sar</taxon>
        <taxon>Stramenopiles</taxon>
        <taxon>Oomycota</taxon>
        <taxon>Peronosporomycetes</taxon>
        <taxon>Peronosporales</taxon>
        <taxon>Peronosporaceae</taxon>
        <taxon>Phytophthora</taxon>
    </lineage>
</organism>
<dbReference type="AlphaFoldDB" id="A0A9W6YIY3"/>
<dbReference type="OrthoDB" id="136029at2759"/>
<dbReference type="Proteomes" id="UP001165083">
    <property type="component" value="Unassembled WGS sequence"/>
</dbReference>
<evidence type="ECO:0000313" key="2">
    <source>
        <dbReference type="Proteomes" id="UP001165083"/>
    </source>
</evidence>
<name>A0A9W6YIY3_9STRA</name>
<dbReference type="EMBL" id="BSXW01012497">
    <property type="protein sequence ID" value="GMF65744.1"/>
    <property type="molecule type" value="Genomic_DNA"/>
</dbReference>
<sequence length="354" mass="38942">MELIKPITSDHDLIELSKKLDVHVDQILTLPEIKAPLPERGTFIILLRSDGGVGHWVALNDNHYWDPMGVGPPSVIGPVKYNEKQYQSTYSEYCGPWCMLWLYTQQHNRPDLLNHFYDLDVDLRRAAKTGVLSLTKDQLHGSGATLHIHPETAMKVQKAKKANRGVRLMITPHETAYPMTSLNGGGMHGGSIWSKVWGAIKTGAKFLKDSGLLSKAADALVAPASAYTGNPGAVMAARQGLRKLTGVGITLDEPEGGRFTLADVKTARTKVLSYAKRKGMLTDAADLIEEKLIEKATKPEHVDMIKYLRKGVKNRFGVGVPTQKKRLVKGSAEAKARMAELRAKRKTGGSFRLS</sequence>
<protein>
    <submittedName>
        <fullName evidence="1">Unnamed protein product</fullName>
    </submittedName>
</protein>
<proteinExistence type="predicted"/>
<evidence type="ECO:0000313" key="1">
    <source>
        <dbReference type="EMBL" id="GMF65744.1"/>
    </source>
</evidence>
<reference evidence="1" key="1">
    <citation type="submission" date="2023-04" db="EMBL/GenBank/DDBJ databases">
        <title>Phytophthora lilii NBRC 32176.</title>
        <authorList>
            <person name="Ichikawa N."/>
            <person name="Sato H."/>
            <person name="Tonouchi N."/>
        </authorList>
    </citation>
    <scope>NUCLEOTIDE SEQUENCE</scope>
    <source>
        <strain evidence="1">NBRC 32176</strain>
    </source>
</reference>
<keyword evidence="2" id="KW-1185">Reference proteome</keyword>